<dbReference type="InterPro" id="IPR020613">
    <property type="entry name" value="Thiolase_CS"/>
</dbReference>
<dbReference type="GO" id="GO:0003985">
    <property type="term" value="F:acetyl-CoA C-acetyltransferase activity"/>
    <property type="evidence" value="ECO:0007669"/>
    <property type="project" value="TreeGrafter"/>
</dbReference>
<protein>
    <submittedName>
        <fullName evidence="11">Acetyl-CoA acetyltransferase</fullName>
    </submittedName>
</protein>
<accession>A0A0N5DBL5</accession>
<dbReference type="GO" id="GO:0005739">
    <property type="term" value="C:mitochondrion"/>
    <property type="evidence" value="ECO:0007669"/>
    <property type="project" value="TreeGrafter"/>
</dbReference>
<dbReference type="InterPro" id="IPR002155">
    <property type="entry name" value="Thiolase"/>
</dbReference>
<dbReference type="InterPro" id="IPR020610">
    <property type="entry name" value="Thiolase_AS"/>
</dbReference>
<name>A0A0N5DBL5_THECL</name>
<evidence type="ECO:0000256" key="2">
    <source>
        <dbReference type="ARBA" id="ARBA00010982"/>
    </source>
</evidence>
<sequence length="406" mass="43635">MPSPGRKRRKMNAEFCDKRIQGLRDVYIVAAVRTPIGGYRKMLKNCSPVYLGVIATKEVIKKSGISCVDVDETIVGCVLTACHGQNVARQISINAGIPVTCSSVTINKVCSSSMKAVIMGAQAIQLGYRDVVLAIGTESMSNAYYGIPRGDDNMSTPSVDSMFEDGLNDAFTKLKMGACAEKTFEKYSISREEQDEYALESYRRAQNAWKEGLFNEEVISVKCPDSSELFQDEEYKRLDILKVPLLKPVFVPDTGTVTAANSSSIADGAAALLMTSGTFISHHDCRPMAQVLGYAEAAIEPTEFSRAPSVAVKKLLSSTGLLIEEVSLWEVNEAFAATVIVFMRDMGLDSSRINVRGGSVALGHPIGASGSRILVTLLHALKGNQIGVATICNGGGEAVAVAVKRL</sequence>
<dbReference type="AlphaFoldDB" id="A0A0N5DBL5"/>
<evidence type="ECO:0000259" key="8">
    <source>
        <dbReference type="Pfam" id="PF02803"/>
    </source>
</evidence>
<feature type="active site" description="Acyl-thioester intermediate" evidence="5">
    <location>
        <position position="110"/>
    </location>
</feature>
<dbReference type="NCBIfam" id="TIGR01930">
    <property type="entry name" value="AcCoA-C-Actrans"/>
    <property type="match status" value="1"/>
</dbReference>
<keyword evidence="3 6" id="KW-0808">Transferase</keyword>
<evidence type="ECO:0000313" key="10">
    <source>
        <dbReference type="Proteomes" id="UP000276776"/>
    </source>
</evidence>
<feature type="active site" description="Proton acceptor" evidence="5">
    <location>
        <position position="392"/>
    </location>
</feature>
<dbReference type="InterPro" id="IPR020616">
    <property type="entry name" value="Thiolase_N"/>
</dbReference>
<proteinExistence type="inferred from homology"/>
<feature type="domain" description="Thiolase C-terminal" evidence="8">
    <location>
        <begin position="286"/>
        <end position="404"/>
    </location>
</feature>
<comment type="similarity">
    <text evidence="2 6">Belongs to the thiolase-like superfamily. Thiolase family.</text>
</comment>
<dbReference type="CDD" id="cd00751">
    <property type="entry name" value="thiolase"/>
    <property type="match status" value="1"/>
</dbReference>
<dbReference type="Gene3D" id="3.40.47.10">
    <property type="match status" value="1"/>
</dbReference>
<dbReference type="WBParaSite" id="TCLT_0001057701-mRNA-1">
    <property type="protein sequence ID" value="TCLT_0001057701-mRNA-1"/>
    <property type="gene ID" value="TCLT_0001057701"/>
</dbReference>
<evidence type="ECO:0000259" key="7">
    <source>
        <dbReference type="Pfam" id="PF00108"/>
    </source>
</evidence>
<dbReference type="Pfam" id="PF02803">
    <property type="entry name" value="Thiolase_C"/>
    <property type="match status" value="1"/>
</dbReference>
<dbReference type="PANTHER" id="PTHR18919">
    <property type="entry name" value="ACETYL-COA C-ACYLTRANSFERASE"/>
    <property type="match status" value="1"/>
</dbReference>
<dbReference type="PROSITE" id="PS00737">
    <property type="entry name" value="THIOLASE_2"/>
    <property type="match status" value="1"/>
</dbReference>
<gene>
    <name evidence="9" type="ORF">TCLT_LOCUS10566</name>
</gene>
<reference evidence="11" key="1">
    <citation type="submission" date="2017-02" db="UniProtKB">
        <authorList>
            <consortium name="WormBaseParasite"/>
        </authorList>
    </citation>
    <scope>IDENTIFICATION</scope>
</reference>
<dbReference type="PIRSF" id="PIRSF000429">
    <property type="entry name" value="Ac-CoA_Ac_transf"/>
    <property type="match status" value="1"/>
</dbReference>
<dbReference type="PANTHER" id="PTHR18919:SF133">
    <property type="entry name" value="ACETYL-COA C-ACETYLTRANSFERASE"/>
    <property type="match status" value="1"/>
</dbReference>
<evidence type="ECO:0000256" key="3">
    <source>
        <dbReference type="ARBA" id="ARBA00022679"/>
    </source>
</evidence>
<dbReference type="Pfam" id="PF00108">
    <property type="entry name" value="Thiolase_N"/>
    <property type="match status" value="1"/>
</dbReference>
<dbReference type="STRING" id="103827.A0A0N5DBL5"/>
<dbReference type="Proteomes" id="UP000276776">
    <property type="component" value="Unassembled WGS sequence"/>
</dbReference>
<comment type="pathway">
    <text evidence="1">Lipid metabolism.</text>
</comment>
<dbReference type="OMA" id="EPMRPGT"/>
<organism evidence="11">
    <name type="scientific">Thelazia callipaeda</name>
    <name type="common">Oriental eyeworm</name>
    <name type="synonym">Parasitic nematode</name>
    <dbReference type="NCBI Taxonomy" id="103827"/>
    <lineage>
        <taxon>Eukaryota</taxon>
        <taxon>Metazoa</taxon>
        <taxon>Ecdysozoa</taxon>
        <taxon>Nematoda</taxon>
        <taxon>Chromadorea</taxon>
        <taxon>Rhabditida</taxon>
        <taxon>Spirurina</taxon>
        <taxon>Spiruromorpha</taxon>
        <taxon>Thelazioidea</taxon>
        <taxon>Thelaziidae</taxon>
        <taxon>Thelazia</taxon>
    </lineage>
</organism>
<evidence type="ECO:0000313" key="9">
    <source>
        <dbReference type="EMBL" id="VDN08268.1"/>
    </source>
</evidence>
<dbReference type="PROSITE" id="PS00098">
    <property type="entry name" value="THIOLASE_1"/>
    <property type="match status" value="1"/>
</dbReference>
<dbReference type="EMBL" id="UYYF01005182">
    <property type="protein sequence ID" value="VDN08268.1"/>
    <property type="molecule type" value="Genomic_DNA"/>
</dbReference>
<dbReference type="PROSITE" id="PS00099">
    <property type="entry name" value="THIOLASE_3"/>
    <property type="match status" value="1"/>
</dbReference>
<dbReference type="InterPro" id="IPR016039">
    <property type="entry name" value="Thiolase-like"/>
</dbReference>
<evidence type="ECO:0000256" key="5">
    <source>
        <dbReference type="PIRSR" id="PIRSR000429-1"/>
    </source>
</evidence>
<dbReference type="OrthoDB" id="5404651at2759"/>
<reference evidence="9 10" key="2">
    <citation type="submission" date="2018-11" db="EMBL/GenBank/DDBJ databases">
        <authorList>
            <consortium name="Pathogen Informatics"/>
        </authorList>
    </citation>
    <scope>NUCLEOTIDE SEQUENCE [LARGE SCALE GENOMIC DNA]</scope>
</reference>
<keyword evidence="4 6" id="KW-0012">Acyltransferase</keyword>
<feature type="domain" description="Thiolase N-terminal" evidence="7">
    <location>
        <begin position="26"/>
        <end position="276"/>
    </location>
</feature>
<evidence type="ECO:0000256" key="6">
    <source>
        <dbReference type="RuleBase" id="RU003557"/>
    </source>
</evidence>
<dbReference type="GO" id="GO:0006635">
    <property type="term" value="P:fatty acid beta-oxidation"/>
    <property type="evidence" value="ECO:0007669"/>
    <property type="project" value="TreeGrafter"/>
</dbReference>
<evidence type="ECO:0000256" key="1">
    <source>
        <dbReference type="ARBA" id="ARBA00005189"/>
    </source>
</evidence>
<dbReference type="InterPro" id="IPR020617">
    <property type="entry name" value="Thiolase_C"/>
</dbReference>
<dbReference type="SUPFAM" id="SSF53901">
    <property type="entry name" value="Thiolase-like"/>
    <property type="match status" value="2"/>
</dbReference>
<evidence type="ECO:0000313" key="11">
    <source>
        <dbReference type="WBParaSite" id="TCLT_0001057701-mRNA-1"/>
    </source>
</evidence>
<evidence type="ECO:0000256" key="4">
    <source>
        <dbReference type="ARBA" id="ARBA00023315"/>
    </source>
</evidence>
<keyword evidence="10" id="KW-1185">Reference proteome</keyword>
<feature type="active site" description="Proton acceptor" evidence="5">
    <location>
        <position position="364"/>
    </location>
</feature>
<dbReference type="InterPro" id="IPR020615">
    <property type="entry name" value="Thiolase_acyl_enz_int_AS"/>
</dbReference>